<dbReference type="RefSeq" id="YP_009944411.1">
    <property type="nucleotide sequence ID" value="NC_051455.1"/>
</dbReference>
<dbReference type="InterPro" id="IPR000722">
    <property type="entry name" value="RNA_pol_asu"/>
</dbReference>
<feature type="binding site" evidence="13">
    <location>
        <position position="493"/>
    </location>
    <ligand>
        <name>Mg(2+)</name>
        <dbReference type="ChEBI" id="CHEBI:18420"/>
    </ligand>
</feature>
<evidence type="ECO:0000256" key="12">
    <source>
        <dbReference type="ARBA" id="ARBA00048552"/>
    </source>
</evidence>
<dbReference type="GO" id="GO:0003899">
    <property type="term" value="F:DNA-directed RNA polymerase activity"/>
    <property type="evidence" value="ECO:0007669"/>
    <property type="project" value="UniProtKB-UniRule"/>
</dbReference>
<keyword evidence="4 16" id="KW-0150">Chloroplast</keyword>
<evidence type="ECO:0000256" key="14">
    <source>
        <dbReference type="RuleBase" id="RU004279"/>
    </source>
</evidence>
<evidence type="ECO:0000256" key="5">
    <source>
        <dbReference type="ARBA" id="ARBA00022640"/>
    </source>
</evidence>
<feature type="binding site" evidence="13">
    <location>
        <position position="69"/>
    </location>
    <ligand>
        <name>Zn(2+)</name>
        <dbReference type="ChEBI" id="CHEBI:29105"/>
    </ligand>
</feature>
<dbReference type="FunFam" id="4.10.860.120:FF:000007">
    <property type="entry name" value="DNA-directed RNA polymerase subunit gamma"/>
    <property type="match status" value="1"/>
</dbReference>
<accession>A0A7L4WN66</accession>
<dbReference type="Gene3D" id="2.40.40.20">
    <property type="match status" value="1"/>
</dbReference>
<feature type="domain" description="RNA polymerase N-terminal" evidence="15">
    <location>
        <begin position="264"/>
        <end position="545"/>
    </location>
</feature>
<evidence type="ECO:0000256" key="11">
    <source>
        <dbReference type="ARBA" id="ARBA00023163"/>
    </source>
</evidence>
<dbReference type="EMBL" id="MH923233">
    <property type="protein sequence ID" value="QFR99389.1"/>
    <property type="molecule type" value="Genomic_DNA"/>
</dbReference>
<dbReference type="InterPro" id="IPR044893">
    <property type="entry name" value="RNA_pol_Rpb1_clamp_domain"/>
</dbReference>
<reference evidence="16" key="1">
    <citation type="submission" date="2024-06" db="EMBL/GenBank/DDBJ databases">
        <authorList>
            <person name="Konhar R."/>
            <person name="Dash D."/>
            <person name="Biswal D."/>
        </authorList>
    </citation>
    <scope>NUCLEOTIDE SEQUENCE</scope>
    <source>
        <tissue evidence="16">Leaf</tissue>
    </source>
</reference>
<comment type="subcellular location">
    <subcellularLocation>
        <location evidence="13">Plastid</location>
        <location evidence="13">Chloroplast</location>
    </subcellularLocation>
</comment>
<keyword evidence="7 13" id="KW-0548">Nucleotidyltransferase</keyword>
<dbReference type="Gene3D" id="4.10.860.120">
    <property type="entry name" value="RNA polymerase II, clamp domain"/>
    <property type="match status" value="1"/>
</dbReference>
<gene>
    <name evidence="13 16" type="primary">rpoC1</name>
</gene>
<feature type="binding site" evidence="13">
    <location>
        <position position="495"/>
    </location>
    <ligand>
        <name>Mg(2+)</name>
        <dbReference type="ChEBI" id="CHEBI:18420"/>
    </ligand>
</feature>
<dbReference type="PANTHER" id="PTHR19376:SF54">
    <property type="entry name" value="DNA-DIRECTED RNA POLYMERASE SUBUNIT BETA"/>
    <property type="match status" value="1"/>
</dbReference>
<dbReference type="GO" id="GO:0006351">
    <property type="term" value="P:DNA-templated transcription"/>
    <property type="evidence" value="ECO:0007669"/>
    <property type="project" value="UniProtKB-UniRule"/>
</dbReference>
<dbReference type="InterPro" id="IPR034678">
    <property type="entry name" value="RNApol_RpoC1"/>
</dbReference>
<evidence type="ECO:0000256" key="9">
    <source>
        <dbReference type="ARBA" id="ARBA00022833"/>
    </source>
</evidence>
<dbReference type="InterPro" id="IPR042102">
    <property type="entry name" value="RNA_pol_Rpb1_3_sf"/>
</dbReference>
<dbReference type="GeneID" id="60234680"/>
<protein>
    <recommendedName>
        <fullName evidence="13">DNA-directed RNA polymerase subunit beta'</fullName>
        <ecNumber evidence="13">2.7.7.6</ecNumber>
    </recommendedName>
    <alternativeName>
        <fullName evidence="13">PEP</fullName>
    </alternativeName>
    <alternativeName>
        <fullName evidence="13">Plastid-encoded RNA polymerase subunit beta'</fullName>
        <shortName evidence="13">RNA polymerase subunit beta'</shortName>
    </alternativeName>
</protein>
<keyword evidence="8 13" id="KW-0479">Metal-binding</keyword>
<evidence type="ECO:0000256" key="8">
    <source>
        <dbReference type="ARBA" id="ARBA00022723"/>
    </source>
</evidence>
<dbReference type="InterPro" id="IPR045867">
    <property type="entry name" value="DNA-dir_RpoC_beta_prime"/>
</dbReference>
<dbReference type="Gene3D" id="1.10.274.100">
    <property type="entry name" value="RNA polymerase Rpb1, domain 3"/>
    <property type="match status" value="1"/>
</dbReference>
<dbReference type="GO" id="GO:0009507">
    <property type="term" value="C:chloroplast"/>
    <property type="evidence" value="ECO:0007669"/>
    <property type="project" value="UniProtKB-SubCell"/>
</dbReference>
<evidence type="ECO:0000256" key="7">
    <source>
        <dbReference type="ARBA" id="ARBA00022695"/>
    </source>
</evidence>
<evidence type="ECO:0000256" key="6">
    <source>
        <dbReference type="ARBA" id="ARBA00022679"/>
    </source>
</evidence>
<feature type="binding site" evidence="13">
    <location>
        <position position="71"/>
    </location>
    <ligand>
        <name>Zn(2+)</name>
        <dbReference type="ChEBI" id="CHEBI:29105"/>
    </ligand>
</feature>
<evidence type="ECO:0000256" key="3">
    <source>
        <dbReference type="ARBA" id="ARBA00022478"/>
    </source>
</evidence>
<dbReference type="InterPro" id="IPR007080">
    <property type="entry name" value="RNA_pol_Rpb1_1"/>
</dbReference>
<dbReference type="Pfam" id="PF04997">
    <property type="entry name" value="RNA_pol_Rpb1_1"/>
    <property type="match status" value="1"/>
</dbReference>
<comment type="similarity">
    <text evidence="2 13">Belongs to the RNA polymerase beta' chain family. RpoC1 subfamily.</text>
</comment>
<keyword evidence="10 13" id="KW-0460">Magnesium</keyword>
<organism evidence="16">
    <name type="scientific">Nepenthes khasiana</name>
    <dbReference type="NCBI Taxonomy" id="122310"/>
    <lineage>
        <taxon>Eukaryota</taxon>
        <taxon>Viridiplantae</taxon>
        <taxon>Streptophyta</taxon>
        <taxon>Embryophyta</taxon>
        <taxon>Tracheophyta</taxon>
        <taxon>Spermatophyta</taxon>
        <taxon>Magnoliopsida</taxon>
        <taxon>eudicotyledons</taxon>
        <taxon>Gunneridae</taxon>
        <taxon>Pentapetalae</taxon>
        <taxon>Caryophyllales</taxon>
        <taxon>Nepenthaceae</taxon>
        <taxon>Nepenthes</taxon>
    </lineage>
</organism>
<comment type="function">
    <text evidence="1 13 14">DNA-dependent RNA polymerase catalyzes the transcription of DNA into RNA using the four ribonucleoside triphosphates as substrates.</text>
</comment>
<comment type="catalytic activity">
    <reaction evidence="12 13 14">
        <text>RNA(n) + a ribonucleoside 5'-triphosphate = RNA(n+1) + diphosphate</text>
        <dbReference type="Rhea" id="RHEA:21248"/>
        <dbReference type="Rhea" id="RHEA-COMP:14527"/>
        <dbReference type="Rhea" id="RHEA-COMP:17342"/>
        <dbReference type="ChEBI" id="CHEBI:33019"/>
        <dbReference type="ChEBI" id="CHEBI:61557"/>
        <dbReference type="ChEBI" id="CHEBI:140395"/>
        <dbReference type="EC" id="2.7.7.6"/>
    </reaction>
</comment>
<keyword evidence="3 13" id="KW-0240">DNA-directed RNA polymerase</keyword>
<evidence type="ECO:0000256" key="10">
    <source>
        <dbReference type="ARBA" id="ARBA00022842"/>
    </source>
</evidence>
<dbReference type="GO" id="GO:0008270">
    <property type="term" value="F:zinc ion binding"/>
    <property type="evidence" value="ECO:0007669"/>
    <property type="project" value="UniProtKB-UniRule"/>
</dbReference>
<dbReference type="AlphaFoldDB" id="A0A7L4WN66"/>
<comment type="subunit">
    <text evidence="13">In plastids the minimal PEP RNA polymerase catalytic core is composed of four subunits: alpha, beta, beta', and beta''. When a (nuclear-encoded) sigma factor is associated with the core the holoenzyme is formed, which can initiate transcription.</text>
</comment>
<dbReference type="GO" id="GO:0003677">
    <property type="term" value="F:DNA binding"/>
    <property type="evidence" value="ECO:0007669"/>
    <property type="project" value="UniProtKB-UniRule"/>
</dbReference>
<sequence>MIDQYKHQQLRIGSVSPQQISAWATKILPNGEIVGEVTKPYTFHYKTNKPEKDGLFCERIFGPIKSGICACGNYRVIGDEREDPQFCEQCGVEFVDSQIRRYQMGYIKLACPVTHVWYLKRLPSYIANFLDKPLKELEGLVYCYPNFSFARPIAKKPTFLRLRGLFEYEIQSWKYSIPLFFTTQGFDTFRNREISTGASAIREQLANLDLRTIIDYSLAEWKELGEDGPTGNEWEDRKVGRRKDFLVRRLELAKHFIRTNIEPEWMVLCILPVLPPELRPIILIDGGKLMSSDINELYRRVIYRNNTLTDLLTTSRSTPGELVMCQEKLVQEAVDTLLDNGIRGQPMRDGHNKVYKSFSDVIEGKEGRFRETLLGKRVDYSGRSVIVVGPSLSLHRCGLPREIAIELFQTFVIRGLIRQHLASNIGVAKSKIGEKDPIVWEILQEVMQGHPVLLNRAPTLHRLGIQAFQPILVEGRAICLHPLVCKGFNADFDGDQMAVHVPLSLEAQAEARLLMFSHMNLLSPAIGDPISVPTQDMLIGLYVLTSGNRRGICANRYNPWTRINYQNERIDDNNYKYMKEPFFCNSYDAIGAYRQKRINLDSPLWLRWKLDQRVIASREAPIEVHYESLGIYHEIYGHYLLVRSVKKEILFRYIRTTVGHICLYREMEEAIQGFCRACSYGT</sequence>
<comment type="cofactor">
    <cofactor evidence="13">
        <name>Mg(2+)</name>
        <dbReference type="ChEBI" id="CHEBI:18420"/>
    </cofactor>
    <text evidence="13">Binds 1 Mg(2+) ion per subunit.</text>
</comment>
<feature type="binding site" evidence="13">
    <location>
        <position position="90"/>
    </location>
    <ligand>
        <name>Zn(2+)</name>
        <dbReference type="ChEBI" id="CHEBI:29105"/>
    </ligand>
</feature>
<name>A0A7L4WN66_9CARY</name>
<evidence type="ECO:0000256" key="4">
    <source>
        <dbReference type="ARBA" id="ARBA00022528"/>
    </source>
</evidence>
<dbReference type="EC" id="2.7.7.6" evidence="13"/>
<evidence type="ECO:0000259" key="15">
    <source>
        <dbReference type="SMART" id="SM00663"/>
    </source>
</evidence>
<evidence type="ECO:0000256" key="13">
    <source>
        <dbReference type="HAMAP-Rule" id="MF_01323"/>
    </source>
</evidence>
<dbReference type="Gene3D" id="1.10.40.90">
    <property type="match status" value="1"/>
</dbReference>
<feature type="binding site" evidence="13">
    <location>
        <position position="87"/>
    </location>
    <ligand>
        <name>Zn(2+)</name>
        <dbReference type="ChEBI" id="CHEBI:29105"/>
    </ligand>
</feature>
<evidence type="ECO:0000256" key="1">
    <source>
        <dbReference type="ARBA" id="ARBA00004026"/>
    </source>
</evidence>
<proteinExistence type="inferred from homology"/>
<dbReference type="HAMAP" id="MF_01323">
    <property type="entry name" value="RNApol_bact_RpoC1"/>
    <property type="match status" value="1"/>
</dbReference>
<dbReference type="SUPFAM" id="SSF64484">
    <property type="entry name" value="beta and beta-prime subunits of DNA dependent RNA-polymerase"/>
    <property type="match status" value="1"/>
</dbReference>
<dbReference type="InterPro" id="IPR006592">
    <property type="entry name" value="RNA_pol_N"/>
</dbReference>
<dbReference type="GO" id="GO:0000428">
    <property type="term" value="C:DNA-directed RNA polymerase complex"/>
    <property type="evidence" value="ECO:0007669"/>
    <property type="project" value="UniProtKB-KW"/>
</dbReference>
<evidence type="ECO:0000313" key="16">
    <source>
        <dbReference type="EMBL" id="QFR99389.1"/>
    </source>
</evidence>
<geneLocation type="chloroplast" evidence="16"/>
<keyword evidence="11 13" id="KW-0804">Transcription</keyword>
<keyword evidence="9 13" id="KW-0862">Zinc</keyword>
<keyword evidence="5 16" id="KW-0934">Plastid</keyword>
<dbReference type="GO" id="GO:0000287">
    <property type="term" value="F:magnesium ion binding"/>
    <property type="evidence" value="ECO:0007669"/>
    <property type="project" value="UniProtKB-UniRule"/>
</dbReference>
<dbReference type="Pfam" id="PF00623">
    <property type="entry name" value="RNA_pol_Rpb1_2"/>
    <property type="match status" value="1"/>
</dbReference>
<dbReference type="SMART" id="SM00663">
    <property type="entry name" value="RPOLA_N"/>
    <property type="match status" value="1"/>
</dbReference>
<feature type="binding site" evidence="13">
    <location>
        <position position="491"/>
    </location>
    <ligand>
        <name>Mg(2+)</name>
        <dbReference type="ChEBI" id="CHEBI:18420"/>
    </ligand>
</feature>
<comment type="cofactor">
    <cofactor evidence="13">
        <name>Zn(2+)</name>
        <dbReference type="ChEBI" id="CHEBI:29105"/>
    </cofactor>
    <text evidence="13">Binds 1 Zn(2+) ion per subunit.</text>
</comment>
<evidence type="ECO:0000256" key="2">
    <source>
        <dbReference type="ARBA" id="ARBA00007207"/>
    </source>
</evidence>
<keyword evidence="6 13" id="KW-0808">Transferase</keyword>
<dbReference type="PANTHER" id="PTHR19376">
    <property type="entry name" value="DNA-DIRECTED RNA POLYMERASE"/>
    <property type="match status" value="1"/>
</dbReference>